<evidence type="ECO:0000259" key="1">
    <source>
        <dbReference type="Pfam" id="PF01408"/>
    </source>
</evidence>
<name>A0A6B3TQ94_9BACI</name>
<evidence type="ECO:0000259" key="2">
    <source>
        <dbReference type="Pfam" id="PF22725"/>
    </source>
</evidence>
<sequence>MRKLRMGIIGAGGIAQHRHIPVYQKLQDRVTITAVNDVNESRAHEVAEKYGIKHVFRDYKEMFHEVDAVTICTPNKSHAEIAIAALEAGVHVLCEKPMAITAEECEAMIQASKKNNKVLSVAYHYRHKKEARAAKQAMLSNEVGEVLVTRVQALRRRKVPGWGVFTNKELQGGGSLIDYGCHLLDLSLWLLGNPEPSEIMGRAYNRLSKQSNQVNEWGSFDPESFDVDDHVTSYITFENGASLLFECSWSANIKEDTEHVSISGVNGGINVFPFELYQAKNGMLLNTQAQTILGEDDPGIPQAENFIDACLGHADLIVKPEEALKVTKIIEAIYLSSETGKSVKFNK</sequence>
<dbReference type="Gene3D" id="3.30.360.10">
    <property type="entry name" value="Dihydrodipicolinate Reductase, domain 2"/>
    <property type="match status" value="1"/>
</dbReference>
<dbReference type="InterPro" id="IPR036291">
    <property type="entry name" value="NAD(P)-bd_dom_sf"/>
</dbReference>
<dbReference type="GO" id="GO:0000166">
    <property type="term" value="F:nucleotide binding"/>
    <property type="evidence" value="ECO:0007669"/>
    <property type="project" value="InterPro"/>
</dbReference>
<dbReference type="Gene3D" id="3.40.50.720">
    <property type="entry name" value="NAD(P)-binding Rossmann-like Domain"/>
    <property type="match status" value="1"/>
</dbReference>
<dbReference type="InterPro" id="IPR055170">
    <property type="entry name" value="GFO_IDH_MocA-like_dom"/>
</dbReference>
<evidence type="ECO:0000313" key="3">
    <source>
        <dbReference type="EMBL" id="NEX78509.1"/>
    </source>
</evidence>
<proteinExistence type="predicted"/>
<dbReference type="Pfam" id="PF22725">
    <property type="entry name" value="GFO_IDH_MocA_C3"/>
    <property type="match status" value="1"/>
</dbReference>
<comment type="caution">
    <text evidence="3">The sequence shown here is derived from an EMBL/GenBank/DDBJ whole genome shotgun (WGS) entry which is preliminary data.</text>
</comment>
<dbReference type="Pfam" id="PF01408">
    <property type="entry name" value="GFO_IDH_MocA"/>
    <property type="match status" value="1"/>
</dbReference>
<evidence type="ECO:0000313" key="4">
    <source>
        <dbReference type="Proteomes" id="UP000481621"/>
    </source>
</evidence>
<dbReference type="SUPFAM" id="SSF51735">
    <property type="entry name" value="NAD(P)-binding Rossmann-fold domains"/>
    <property type="match status" value="1"/>
</dbReference>
<protein>
    <submittedName>
        <fullName evidence="3">Gfo/Idh/MocA family oxidoreductase</fullName>
    </submittedName>
</protein>
<feature type="domain" description="GFO/IDH/MocA-like oxidoreductase" evidence="2">
    <location>
        <begin position="132"/>
        <end position="269"/>
    </location>
</feature>
<dbReference type="PANTHER" id="PTHR43249">
    <property type="entry name" value="UDP-N-ACETYL-2-AMINO-2-DEOXY-D-GLUCURONATE OXIDASE"/>
    <property type="match status" value="1"/>
</dbReference>
<dbReference type="InterPro" id="IPR000683">
    <property type="entry name" value="Gfo/Idh/MocA-like_OxRdtase_N"/>
</dbReference>
<reference evidence="3" key="1">
    <citation type="submission" date="2020-02" db="EMBL/GenBank/DDBJ databases">
        <title>Bacillus sedimentmangrovi sp. nov., isolated from sediment of the mangrove ecosystem.</title>
        <authorList>
            <person name="Liu G."/>
        </authorList>
    </citation>
    <scope>NUCLEOTIDE SEQUENCE [LARGE SCALE GENOMIC DNA]</scope>
    <source>
        <strain evidence="3">SgZ-7</strain>
    </source>
</reference>
<dbReference type="RefSeq" id="WP_163251034.1">
    <property type="nucleotide sequence ID" value="NZ_JAAIUV010000007.1"/>
</dbReference>
<keyword evidence="4" id="KW-1185">Reference proteome</keyword>
<organism evidence="3 4">
    <name type="scientific">Neobacillus thermocopriae</name>
    <dbReference type="NCBI Taxonomy" id="1215031"/>
    <lineage>
        <taxon>Bacteria</taxon>
        <taxon>Bacillati</taxon>
        <taxon>Bacillota</taxon>
        <taxon>Bacilli</taxon>
        <taxon>Bacillales</taxon>
        <taxon>Bacillaceae</taxon>
        <taxon>Neobacillus</taxon>
    </lineage>
</organism>
<dbReference type="Proteomes" id="UP000481621">
    <property type="component" value="Unassembled WGS sequence"/>
</dbReference>
<dbReference type="PANTHER" id="PTHR43249:SF1">
    <property type="entry name" value="D-GLUCOSIDE 3-DEHYDROGENASE"/>
    <property type="match status" value="1"/>
</dbReference>
<gene>
    <name evidence="3" type="ORF">G4Z05_06315</name>
</gene>
<feature type="domain" description="Gfo/Idh/MocA-like oxidoreductase N-terminal" evidence="1">
    <location>
        <begin position="4"/>
        <end position="123"/>
    </location>
</feature>
<accession>A0A6B3TQ94</accession>
<dbReference type="EMBL" id="JAAIUV010000007">
    <property type="protein sequence ID" value="NEX78509.1"/>
    <property type="molecule type" value="Genomic_DNA"/>
</dbReference>
<dbReference type="InterPro" id="IPR052515">
    <property type="entry name" value="Gfo/Idh/MocA_Oxidoreductase"/>
</dbReference>
<dbReference type="AlphaFoldDB" id="A0A6B3TQ94"/>
<dbReference type="SUPFAM" id="SSF55347">
    <property type="entry name" value="Glyceraldehyde-3-phosphate dehydrogenase-like, C-terminal domain"/>
    <property type="match status" value="1"/>
</dbReference>